<gene>
    <name evidence="3" type="ORF">ETD85_50775</name>
</gene>
<dbReference type="Pfam" id="PF00589">
    <property type="entry name" value="Phage_integrase"/>
    <property type="match status" value="1"/>
</dbReference>
<evidence type="ECO:0000313" key="3">
    <source>
        <dbReference type="EMBL" id="TMR21539.1"/>
    </source>
</evidence>
<organism evidence="3 4">
    <name type="scientific">Nonomuraea zeae</name>
    <dbReference type="NCBI Taxonomy" id="1642303"/>
    <lineage>
        <taxon>Bacteria</taxon>
        <taxon>Bacillati</taxon>
        <taxon>Actinomycetota</taxon>
        <taxon>Actinomycetes</taxon>
        <taxon>Streptosporangiales</taxon>
        <taxon>Streptosporangiaceae</taxon>
        <taxon>Nonomuraea</taxon>
    </lineage>
</organism>
<reference evidence="3 4" key="1">
    <citation type="submission" date="2019-05" db="EMBL/GenBank/DDBJ databases">
        <title>Draft genome sequence of Nonomuraea zeae DSM 100528.</title>
        <authorList>
            <person name="Saricaoglu S."/>
            <person name="Isik K."/>
        </authorList>
    </citation>
    <scope>NUCLEOTIDE SEQUENCE [LARGE SCALE GENOMIC DNA]</scope>
    <source>
        <strain evidence="3 4">DSM 100528</strain>
    </source>
</reference>
<accession>A0A5S4FLR2</accession>
<feature type="domain" description="Tyr recombinase" evidence="2">
    <location>
        <begin position="1"/>
        <end position="186"/>
    </location>
</feature>
<dbReference type="OrthoDB" id="9815875at2"/>
<comment type="caution">
    <text evidence="3">The sequence shown here is derived from an EMBL/GenBank/DDBJ whole genome shotgun (WGS) entry which is preliminary data.</text>
</comment>
<dbReference type="Proteomes" id="UP000306628">
    <property type="component" value="Unassembled WGS sequence"/>
</dbReference>
<evidence type="ECO:0000256" key="1">
    <source>
        <dbReference type="ARBA" id="ARBA00023172"/>
    </source>
</evidence>
<dbReference type="GO" id="GO:0006310">
    <property type="term" value="P:DNA recombination"/>
    <property type="evidence" value="ECO:0007669"/>
    <property type="project" value="UniProtKB-KW"/>
</dbReference>
<dbReference type="GO" id="GO:0003677">
    <property type="term" value="F:DNA binding"/>
    <property type="evidence" value="ECO:0007669"/>
    <property type="project" value="InterPro"/>
</dbReference>
<dbReference type="PROSITE" id="PS51898">
    <property type="entry name" value="TYR_RECOMBINASE"/>
    <property type="match status" value="1"/>
</dbReference>
<keyword evidence="1" id="KW-0233">DNA recombination</keyword>
<dbReference type="InterPro" id="IPR002104">
    <property type="entry name" value="Integrase_catalytic"/>
</dbReference>
<proteinExistence type="predicted"/>
<keyword evidence="4" id="KW-1185">Reference proteome</keyword>
<evidence type="ECO:0000313" key="4">
    <source>
        <dbReference type="Proteomes" id="UP000306628"/>
    </source>
</evidence>
<dbReference type="InterPro" id="IPR013762">
    <property type="entry name" value="Integrase-like_cat_sf"/>
</dbReference>
<name>A0A5S4FLR2_9ACTN</name>
<sequence>MTIRDVRAMSAALPATLRGLRDRAALLVGIGAAARRSELAGLLCRDITVHEQEGLKVGIRYGRSGARRPAIKRGSGLTDPVAAWTAWRDAAGLDPAGPAFLTIDRHGNLGRRMSPASVGDIVINACELAGIPRKTWHGVRAGLATEARRAGHDAKTIAELGGWSPTSRVLSAYMRIVEEWAGDATAGIGL</sequence>
<evidence type="ECO:0000259" key="2">
    <source>
        <dbReference type="PROSITE" id="PS51898"/>
    </source>
</evidence>
<protein>
    <recommendedName>
        <fullName evidence="2">Tyr recombinase domain-containing protein</fullName>
    </recommendedName>
</protein>
<dbReference type="Gene3D" id="1.10.443.10">
    <property type="entry name" value="Intergrase catalytic core"/>
    <property type="match status" value="1"/>
</dbReference>
<dbReference type="GO" id="GO:0015074">
    <property type="term" value="P:DNA integration"/>
    <property type="evidence" value="ECO:0007669"/>
    <property type="project" value="InterPro"/>
</dbReference>
<dbReference type="EMBL" id="VCKX01000294">
    <property type="protein sequence ID" value="TMR21539.1"/>
    <property type="molecule type" value="Genomic_DNA"/>
</dbReference>
<dbReference type="InterPro" id="IPR011010">
    <property type="entry name" value="DNA_brk_join_enz"/>
</dbReference>
<dbReference type="SUPFAM" id="SSF56349">
    <property type="entry name" value="DNA breaking-rejoining enzymes"/>
    <property type="match status" value="1"/>
</dbReference>
<dbReference type="AlphaFoldDB" id="A0A5S4FLR2"/>